<dbReference type="SUPFAM" id="SSF56176">
    <property type="entry name" value="FAD-binding/transporter-associated domain-like"/>
    <property type="match status" value="1"/>
</dbReference>
<comment type="similarity">
    <text evidence="1">Belongs to the oxygen-dependent FAD-linked oxidoreductase family.</text>
</comment>
<dbReference type="PROSITE" id="PS51387">
    <property type="entry name" value="FAD_PCMH"/>
    <property type="match status" value="1"/>
</dbReference>
<reference evidence="7 8" key="1">
    <citation type="journal article" date="2016" name="Front. Microbiol.">
        <title>Comparative Genomic Analysis Reveals a Diverse Repertoire of Genes Involved in Prokaryote-Eukaryote Interactions within the Pseudovibrio Genus.</title>
        <authorList>
            <person name="Romano S."/>
            <person name="Fernandez-Guerra A."/>
            <person name="Reen F.J."/>
            <person name="Glockner F.O."/>
            <person name="Crowley S.P."/>
            <person name="O'Sullivan O."/>
            <person name="Cotter P.D."/>
            <person name="Adams C."/>
            <person name="Dobson A.D."/>
            <person name="O'Gara F."/>
        </authorList>
    </citation>
    <scope>NUCLEOTIDE SEQUENCE [LARGE SCALE GENOMIC DNA]</scope>
    <source>
        <strain evidence="7 8">Ad2</strain>
    </source>
</reference>
<evidence type="ECO:0000256" key="1">
    <source>
        <dbReference type="ARBA" id="ARBA00005466"/>
    </source>
</evidence>
<dbReference type="GO" id="GO:0071949">
    <property type="term" value="F:FAD binding"/>
    <property type="evidence" value="ECO:0007669"/>
    <property type="project" value="InterPro"/>
</dbReference>
<dbReference type="InterPro" id="IPR006094">
    <property type="entry name" value="Oxid_FAD_bind_N"/>
</dbReference>
<dbReference type="OrthoDB" id="143770at2"/>
<evidence type="ECO:0000313" key="8">
    <source>
        <dbReference type="Proteomes" id="UP000076577"/>
    </source>
</evidence>
<feature type="domain" description="FAD-binding PCMH-type" evidence="6">
    <location>
        <begin position="61"/>
        <end position="231"/>
    </location>
</feature>
<keyword evidence="5" id="KW-0732">Signal</keyword>
<protein>
    <submittedName>
        <fullName evidence="7">Putative xylitol oxidase</fullName>
        <ecNumber evidence="7">1.1.3.41</ecNumber>
    </submittedName>
</protein>
<organism evidence="7 8">
    <name type="scientific">Pseudovibrio axinellae</name>
    <dbReference type="NCBI Taxonomy" id="989403"/>
    <lineage>
        <taxon>Bacteria</taxon>
        <taxon>Pseudomonadati</taxon>
        <taxon>Pseudomonadota</taxon>
        <taxon>Alphaproteobacteria</taxon>
        <taxon>Hyphomicrobiales</taxon>
        <taxon>Stappiaceae</taxon>
        <taxon>Pseudovibrio</taxon>
    </lineage>
</organism>
<keyword evidence="8" id="KW-1185">Reference proteome</keyword>
<dbReference type="EC" id="1.1.3.41" evidence="7"/>
<keyword evidence="4 7" id="KW-0560">Oxidoreductase</keyword>
<name>A0A166BE04_9HYPH</name>
<keyword evidence="3" id="KW-0274">FAD</keyword>
<dbReference type="InterPro" id="IPR016164">
    <property type="entry name" value="FAD-linked_Oxase-like_C"/>
</dbReference>
<dbReference type="EMBL" id="LMCB01000001">
    <property type="protein sequence ID" value="KZL22169.1"/>
    <property type="molecule type" value="Genomic_DNA"/>
</dbReference>
<dbReference type="RefSeq" id="WP_068000861.1">
    <property type="nucleotide sequence ID" value="NZ_FOFM01000003.1"/>
</dbReference>
<evidence type="ECO:0000256" key="4">
    <source>
        <dbReference type="ARBA" id="ARBA00023002"/>
    </source>
</evidence>
<dbReference type="AlphaFoldDB" id="A0A166BE04"/>
<feature type="signal peptide" evidence="5">
    <location>
        <begin position="1"/>
        <end position="19"/>
    </location>
</feature>
<evidence type="ECO:0000256" key="2">
    <source>
        <dbReference type="ARBA" id="ARBA00022630"/>
    </source>
</evidence>
<accession>A0A166BE04</accession>
<dbReference type="InterPro" id="IPR016166">
    <property type="entry name" value="FAD-bd_PCMH"/>
</dbReference>
<dbReference type="Gene3D" id="3.30.465.10">
    <property type="match status" value="1"/>
</dbReference>
<dbReference type="PROSITE" id="PS51318">
    <property type="entry name" value="TAT"/>
    <property type="match status" value="1"/>
</dbReference>
<dbReference type="InterPro" id="IPR016169">
    <property type="entry name" value="FAD-bd_PCMH_sub2"/>
</dbReference>
<dbReference type="PATRIC" id="fig|989403.3.peg.205"/>
<dbReference type="InterPro" id="IPR050432">
    <property type="entry name" value="FAD-linked_Oxidoreductases_BP"/>
</dbReference>
<dbReference type="STRING" id="989403.SAMN05421798_1034"/>
<dbReference type="PANTHER" id="PTHR13878:SF53">
    <property type="entry name" value="CYTOKININ DEHYDROGENASE 6"/>
    <property type="match status" value="1"/>
</dbReference>
<evidence type="ECO:0000313" key="7">
    <source>
        <dbReference type="EMBL" id="KZL22169.1"/>
    </source>
</evidence>
<feature type="chain" id="PRO_5007871179" evidence="5">
    <location>
        <begin position="20"/>
        <end position="503"/>
    </location>
</feature>
<sequence length="503" mass="55537">MGKISRRAFLLGGAAFAGAAGYHFLSPSPRSYGGALPADPQNEVADTILSDAGELTQVTVKKHETFSGLSSDALRTELSAQLKQAADENHPVMASVARHSMGGQSLPTNGAALSLHGGTIELHPERKTYTVSGGVRWHEVITKLDANGFSPAVMQSNNDFGVASTFSVNAHGWPVPFSGCGSTVRSLEIVLADGQTRRCSPSENSELFNAAMGGYGLFGIITELELDMVPNSRLLPEFIELPSAEYGLRMQEVLAEDPSIQMAYGRMNVDIDRFFEDSLLIVYRPDEDQSNLPAASGSGFISKASRHIFRGQLHSESIKRTRWDIETGIGASLGSGPVTRNSLLNEPVITLDDKDPNRTDILHEYFVEPARFAEFIEACKDVIPSSYQELLNITLRYVRKDTQSVLPFAPTDRIAAVMLFSQEKSKRGEADMARMTRALIERTLAIGGTYYLPYRLHATQDQFERAYPDHQRFIALKQKYDPQMRFTNQLWDTYMSAKEPLNV</sequence>
<dbReference type="Proteomes" id="UP000076577">
    <property type="component" value="Unassembled WGS sequence"/>
</dbReference>
<dbReference type="SUPFAM" id="SSF55103">
    <property type="entry name" value="FAD-linked oxidases, C-terminal domain"/>
    <property type="match status" value="1"/>
</dbReference>
<evidence type="ECO:0000256" key="5">
    <source>
        <dbReference type="SAM" id="SignalP"/>
    </source>
</evidence>
<keyword evidence="2" id="KW-0285">Flavoprotein</keyword>
<dbReference type="InterPro" id="IPR006311">
    <property type="entry name" value="TAT_signal"/>
</dbReference>
<gene>
    <name evidence="7" type="primary">xyoA</name>
    <name evidence="7" type="ORF">PsAD2_00195</name>
</gene>
<dbReference type="InterPro" id="IPR036318">
    <property type="entry name" value="FAD-bd_PCMH-like_sf"/>
</dbReference>
<comment type="caution">
    <text evidence="7">The sequence shown here is derived from an EMBL/GenBank/DDBJ whole genome shotgun (WGS) entry which is preliminary data.</text>
</comment>
<proteinExistence type="inferred from homology"/>
<evidence type="ECO:0000259" key="6">
    <source>
        <dbReference type="PROSITE" id="PS51387"/>
    </source>
</evidence>
<evidence type="ECO:0000256" key="3">
    <source>
        <dbReference type="ARBA" id="ARBA00022827"/>
    </source>
</evidence>
<dbReference type="PANTHER" id="PTHR13878">
    <property type="entry name" value="GULONOLACTONE OXIDASE"/>
    <property type="match status" value="1"/>
</dbReference>
<dbReference type="Pfam" id="PF01565">
    <property type="entry name" value="FAD_binding_4"/>
    <property type="match status" value="1"/>
</dbReference>
<dbReference type="GO" id="GO:0050582">
    <property type="term" value="F:xylitol oxidase activity"/>
    <property type="evidence" value="ECO:0007669"/>
    <property type="project" value="UniProtKB-EC"/>
</dbReference>